<feature type="binding site" evidence="11">
    <location>
        <position position="216"/>
    </location>
    <ligand>
        <name>Zn(2+)</name>
        <dbReference type="ChEBI" id="CHEBI:29105"/>
    </ligand>
</feature>
<dbReference type="PANTHER" id="PTHR42914:SF1">
    <property type="entry name" value="7-CYANO-7-DEAZAGUANINE SYNTHASE"/>
    <property type="match status" value="1"/>
</dbReference>
<dbReference type="HAMAP" id="MF_01633">
    <property type="entry name" value="QueC"/>
    <property type="match status" value="1"/>
</dbReference>
<dbReference type="NCBIfam" id="TIGR00364">
    <property type="entry name" value="7-cyano-7-deazaguanine synthase QueC"/>
    <property type="match status" value="1"/>
</dbReference>
<evidence type="ECO:0000256" key="9">
    <source>
        <dbReference type="ARBA" id="ARBA00039149"/>
    </source>
</evidence>
<dbReference type="Pfam" id="PF06508">
    <property type="entry name" value="QueC"/>
    <property type="match status" value="1"/>
</dbReference>
<dbReference type="OrthoDB" id="9789567at2"/>
<dbReference type="UniPathway" id="UPA00391"/>
<dbReference type="InParanoid" id="A0A371RHI0"/>
<keyword evidence="6 11" id="KW-0862">Zinc</keyword>
<evidence type="ECO:0000256" key="8">
    <source>
        <dbReference type="ARBA" id="ARBA00037993"/>
    </source>
</evidence>
<dbReference type="EMBL" id="QUQO01000001">
    <property type="protein sequence ID" value="RFB04908.1"/>
    <property type="molecule type" value="Genomic_DNA"/>
</dbReference>
<evidence type="ECO:0000256" key="10">
    <source>
        <dbReference type="ARBA" id="ARBA00047890"/>
    </source>
</evidence>
<dbReference type="FunCoup" id="A0A371RHI0">
    <property type="interactions" value="155"/>
</dbReference>
<dbReference type="CDD" id="cd01995">
    <property type="entry name" value="QueC-like"/>
    <property type="match status" value="1"/>
</dbReference>
<dbReference type="SUPFAM" id="SSF52402">
    <property type="entry name" value="Adenine nucleotide alpha hydrolases-like"/>
    <property type="match status" value="1"/>
</dbReference>
<dbReference type="PIRSF" id="PIRSF006293">
    <property type="entry name" value="ExsB"/>
    <property type="match status" value="1"/>
</dbReference>
<accession>A0A371RHI0</accession>
<evidence type="ECO:0000256" key="11">
    <source>
        <dbReference type="HAMAP-Rule" id="MF_01633"/>
    </source>
</evidence>
<comment type="catalytic activity">
    <reaction evidence="10 11">
        <text>7-carboxy-7-carbaguanine + NH4(+) + 2 ATP = 7-cyano-7-carbaguanine + 2 AMP + 2 diphosphate + 2 H(+)</text>
        <dbReference type="Rhea" id="RHEA:27982"/>
        <dbReference type="ChEBI" id="CHEBI:15378"/>
        <dbReference type="ChEBI" id="CHEBI:28938"/>
        <dbReference type="ChEBI" id="CHEBI:30616"/>
        <dbReference type="ChEBI" id="CHEBI:33019"/>
        <dbReference type="ChEBI" id="CHEBI:45075"/>
        <dbReference type="ChEBI" id="CHEBI:61036"/>
        <dbReference type="ChEBI" id="CHEBI:456215"/>
        <dbReference type="EC" id="6.3.4.20"/>
    </reaction>
</comment>
<keyword evidence="7 11" id="KW-0067">ATP-binding</keyword>
<evidence type="ECO:0000256" key="6">
    <source>
        <dbReference type="ARBA" id="ARBA00022833"/>
    </source>
</evidence>
<feature type="binding site" evidence="11">
    <location>
        <begin position="12"/>
        <end position="22"/>
    </location>
    <ligand>
        <name>ATP</name>
        <dbReference type="ChEBI" id="CHEBI:30616"/>
    </ligand>
</feature>
<comment type="cofactor">
    <cofactor evidence="11">
        <name>Zn(2+)</name>
        <dbReference type="ChEBI" id="CHEBI:29105"/>
    </cofactor>
    <text evidence="11">Binds 1 zinc ion per subunit.</text>
</comment>
<comment type="pathway">
    <text evidence="1 11">Purine metabolism; 7-cyano-7-deazaguanine biosynthesis.</text>
</comment>
<dbReference type="AlphaFoldDB" id="A0A371RHI0"/>
<dbReference type="EC" id="6.3.4.20" evidence="9 11"/>
<sequence>MDLDRHSALVLLSGGQDSATCLGWALARYDRVETVGFDYGQRHRVELEARQKVRDWYAARDEGGKLGEDHTLTVPAFNEIGATAMTAELEIETGRRGLPTTFLPGRNVVFLALSGALAVRRGIGDLVGGMCQTDAAGYPDCRDDTIQTLAQALALGIDPDLKVETPLMFRSKAETWALANELGGDELTEMIRETSHTCYKGDRSQRHDWGYGCGTCPACVERARGYAEWQAAK</sequence>
<dbReference type="InterPro" id="IPR014729">
    <property type="entry name" value="Rossmann-like_a/b/a_fold"/>
</dbReference>
<dbReference type="GO" id="GO:0005524">
    <property type="term" value="F:ATP binding"/>
    <property type="evidence" value="ECO:0007669"/>
    <property type="project" value="UniProtKB-UniRule"/>
</dbReference>
<dbReference type="Proteomes" id="UP000264589">
    <property type="component" value="Unassembled WGS sequence"/>
</dbReference>
<keyword evidence="4 11" id="KW-0547">Nucleotide-binding</keyword>
<gene>
    <name evidence="11 12" type="primary">queC</name>
    <name evidence="12" type="ORF">DX908_06185</name>
</gene>
<evidence type="ECO:0000256" key="4">
    <source>
        <dbReference type="ARBA" id="ARBA00022741"/>
    </source>
</evidence>
<feature type="binding site" evidence="11">
    <location>
        <position position="219"/>
    </location>
    <ligand>
        <name>Zn(2+)</name>
        <dbReference type="ChEBI" id="CHEBI:29105"/>
    </ligand>
</feature>
<feature type="binding site" evidence="11">
    <location>
        <position position="213"/>
    </location>
    <ligand>
        <name>Zn(2+)</name>
        <dbReference type="ChEBI" id="CHEBI:29105"/>
    </ligand>
</feature>
<keyword evidence="13" id="KW-1185">Reference proteome</keyword>
<comment type="similarity">
    <text evidence="8 11">Belongs to the QueC family.</text>
</comment>
<comment type="function">
    <text evidence="11">Catalyzes the ATP-dependent conversion of 7-carboxy-7-deazaguanine (CDG) to 7-cyano-7-deazaguanine (preQ(0)).</text>
</comment>
<evidence type="ECO:0000256" key="1">
    <source>
        <dbReference type="ARBA" id="ARBA00005061"/>
    </source>
</evidence>
<keyword evidence="5 11" id="KW-0671">Queuosine biosynthesis</keyword>
<organism evidence="12 13">
    <name type="scientific">Parvularcula marina</name>
    <dbReference type="NCBI Taxonomy" id="2292771"/>
    <lineage>
        <taxon>Bacteria</taxon>
        <taxon>Pseudomonadati</taxon>
        <taxon>Pseudomonadota</taxon>
        <taxon>Alphaproteobacteria</taxon>
        <taxon>Parvularculales</taxon>
        <taxon>Parvularculaceae</taxon>
        <taxon>Parvularcula</taxon>
    </lineage>
</organism>
<name>A0A371RHI0_9PROT</name>
<dbReference type="GO" id="GO:0008270">
    <property type="term" value="F:zinc ion binding"/>
    <property type="evidence" value="ECO:0007669"/>
    <property type="project" value="UniProtKB-UniRule"/>
</dbReference>
<evidence type="ECO:0000256" key="7">
    <source>
        <dbReference type="ARBA" id="ARBA00022840"/>
    </source>
</evidence>
<dbReference type="Gene3D" id="3.40.50.620">
    <property type="entry name" value="HUPs"/>
    <property type="match status" value="1"/>
</dbReference>
<protein>
    <recommendedName>
        <fullName evidence="9 11">7-cyano-7-deazaguanine synthase</fullName>
        <ecNumber evidence="9 11">6.3.4.20</ecNumber>
    </recommendedName>
    <alternativeName>
        <fullName evidence="11">7-cyano-7-carbaguanine synthase</fullName>
    </alternativeName>
    <alternativeName>
        <fullName evidence="11">PreQ(0) synthase</fullName>
    </alternativeName>
    <alternativeName>
        <fullName evidence="11">Queuosine biosynthesis protein QueC</fullName>
    </alternativeName>
</protein>
<dbReference type="GO" id="GO:0008616">
    <property type="term" value="P:tRNA queuosine(34) biosynthetic process"/>
    <property type="evidence" value="ECO:0007669"/>
    <property type="project" value="UniProtKB-UniRule"/>
</dbReference>
<proteinExistence type="inferred from homology"/>
<keyword evidence="3 11" id="KW-0479">Metal-binding</keyword>
<evidence type="ECO:0000313" key="13">
    <source>
        <dbReference type="Proteomes" id="UP000264589"/>
    </source>
</evidence>
<comment type="caution">
    <text evidence="12">The sequence shown here is derived from an EMBL/GenBank/DDBJ whole genome shotgun (WGS) entry which is preliminary data.</text>
</comment>
<dbReference type="RefSeq" id="WP_116391539.1">
    <property type="nucleotide sequence ID" value="NZ_QUQO01000001.1"/>
</dbReference>
<dbReference type="GO" id="GO:0016879">
    <property type="term" value="F:ligase activity, forming carbon-nitrogen bonds"/>
    <property type="evidence" value="ECO:0007669"/>
    <property type="project" value="UniProtKB-UniRule"/>
</dbReference>
<evidence type="ECO:0000313" key="12">
    <source>
        <dbReference type="EMBL" id="RFB04908.1"/>
    </source>
</evidence>
<evidence type="ECO:0000256" key="2">
    <source>
        <dbReference type="ARBA" id="ARBA00022598"/>
    </source>
</evidence>
<evidence type="ECO:0000256" key="3">
    <source>
        <dbReference type="ARBA" id="ARBA00022723"/>
    </source>
</evidence>
<feature type="binding site" evidence="11">
    <location>
        <position position="198"/>
    </location>
    <ligand>
        <name>Zn(2+)</name>
        <dbReference type="ChEBI" id="CHEBI:29105"/>
    </ligand>
</feature>
<evidence type="ECO:0000256" key="5">
    <source>
        <dbReference type="ARBA" id="ARBA00022785"/>
    </source>
</evidence>
<keyword evidence="2 11" id="KW-0436">Ligase</keyword>
<dbReference type="PANTHER" id="PTHR42914">
    <property type="entry name" value="7-CYANO-7-DEAZAGUANINE SYNTHASE"/>
    <property type="match status" value="1"/>
</dbReference>
<reference evidence="12 13" key="1">
    <citation type="submission" date="2018-08" db="EMBL/GenBank/DDBJ databases">
        <title>Parvularcula sp. SM1705, isolated from surface water of the South Sea China.</title>
        <authorList>
            <person name="Sun L."/>
        </authorList>
    </citation>
    <scope>NUCLEOTIDE SEQUENCE [LARGE SCALE GENOMIC DNA]</scope>
    <source>
        <strain evidence="12 13">SM1705</strain>
    </source>
</reference>
<dbReference type="InterPro" id="IPR018317">
    <property type="entry name" value="QueC"/>
</dbReference>